<dbReference type="InterPro" id="IPR014710">
    <property type="entry name" value="RmlC-like_jellyroll"/>
</dbReference>
<evidence type="ECO:0000313" key="2">
    <source>
        <dbReference type="EMBL" id="PXY33978.1"/>
    </source>
</evidence>
<dbReference type="InterPro" id="IPR011051">
    <property type="entry name" value="RmlC_Cupin_sf"/>
</dbReference>
<name>A0A318LKS4_9PSEU</name>
<evidence type="ECO:0000313" key="3">
    <source>
        <dbReference type="Proteomes" id="UP000247892"/>
    </source>
</evidence>
<dbReference type="CDD" id="cd06121">
    <property type="entry name" value="cupin_YML079wp"/>
    <property type="match status" value="1"/>
</dbReference>
<gene>
    <name evidence="2" type="ORF">BA062_17345</name>
</gene>
<feature type="domain" description="DUF985" evidence="1">
    <location>
        <begin position="8"/>
        <end position="131"/>
    </location>
</feature>
<dbReference type="Gene3D" id="2.60.120.10">
    <property type="entry name" value="Jelly Rolls"/>
    <property type="match status" value="1"/>
</dbReference>
<dbReference type="InterPro" id="IPR039935">
    <property type="entry name" value="YML079W-like"/>
</dbReference>
<comment type="caution">
    <text evidence="2">The sequence shown here is derived from an EMBL/GenBank/DDBJ whole genome shotgun (WGS) entry which is preliminary data.</text>
</comment>
<proteinExistence type="predicted"/>
<dbReference type="SUPFAM" id="SSF51182">
    <property type="entry name" value="RmlC-like cupins"/>
    <property type="match status" value="1"/>
</dbReference>
<keyword evidence="3" id="KW-1185">Reference proteome</keyword>
<organism evidence="2 3">
    <name type="scientific">Prauserella flavalba</name>
    <dbReference type="NCBI Taxonomy" id="1477506"/>
    <lineage>
        <taxon>Bacteria</taxon>
        <taxon>Bacillati</taxon>
        <taxon>Actinomycetota</taxon>
        <taxon>Actinomycetes</taxon>
        <taxon>Pseudonocardiales</taxon>
        <taxon>Pseudonocardiaceae</taxon>
        <taxon>Prauserella</taxon>
    </lineage>
</organism>
<dbReference type="InterPro" id="IPR009327">
    <property type="entry name" value="Cupin_DUF985"/>
</dbReference>
<dbReference type="Proteomes" id="UP000247892">
    <property type="component" value="Unassembled WGS sequence"/>
</dbReference>
<dbReference type="PANTHER" id="PTHR33387">
    <property type="entry name" value="RMLC-LIKE JELLY ROLL FOLD PROTEIN"/>
    <property type="match status" value="1"/>
</dbReference>
<dbReference type="Pfam" id="PF06172">
    <property type="entry name" value="Cupin_5"/>
    <property type="match status" value="1"/>
</dbReference>
<dbReference type="RefSeq" id="WP_110337970.1">
    <property type="nucleotide sequence ID" value="NZ_JBHVKT010000030.1"/>
</dbReference>
<dbReference type="EMBL" id="MASU01000006">
    <property type="protein sequence ID" value="PXY33978.1"/>
    <property type="molecule type" value="Genomic_DNA"/>
</dbReference>
<dbReference type="AlphaFoldDB" id="A0A318LKS4"/>
<dbReference type="PANTHER" id="PTHR33387:SF3">
    <property type="entry name" value="DUF985 DOMAIN-CONTAINING PROTEIN"/>
    <property type="match status" value="1"/>
</dbReference>
<accession>A0A318LKS4</accession>
<sequence>MTDIDADAVIAKLGLRPLPVEGGLFVQTWRSDDEPAPAGTATYAAFTRDPDSFSAMHRLAADEIWHFYLGDPVDLLILHPNGTHSTPRLGSDVLGGEHPQLTVPAGHWFGASLAPGGTFALFGNTLAPGFHSGLYEGGERDALVESWPQAAERIRALTRPGADLVLPPGL</sequence>
<protein>
    <submittedName>
        <fullName evidence="2">Cupin</fullName>
    </submittedName>
</protein>
<reference evidence="2 3" key="1">
    <citation type="submission" date="2016-07" db="EMBL/GenBank/DDBJ databases">
        <title>Draft genome sequence of Prauserella sp. YIM 121212, isolated from alkaline soil.</title>
        <authorList>
            <person name="Ruckert C."/>
            <person name="Albersmeier A."/>
            <person name="Jiang C.-L."/>
            <person name="Jiang Y."/>
            <person name="Kalinowski J."/>
            <person name="Schneider O."/>
            <person name="Winkler A."/>
            <person name="Zotchev S.B."/>
        </authorList>
    </citation>
    <scope>NUCLEOTIDE SEQUENCE [LARGE SCALE GENOMIC DNA]</scope>
    <source>
        <strain evidence="2 3">YIM 121212</strain>
    </source>
</reference>
<dbReference type="OrthoDB" id="9798288at2"/>
<evidence type="ECO:0000259" key="1">
    <source>
        <dbReference type="Pfam" id="PF06172"/>
    </source>
</evidence>